<keyword evidence="5 7" id="KW-1133">Transmembrane helix</keyword>
<dbReference type="InterPro" id="IPR004681">
    <property type="entry name" value="TRAP_DctM"/>
</dbReference>
<keyword evidence="10" id="KW-1185">Reference proteome</keyword>
<evidence type="ECO:0000256" key="4">
    <source>
        <dbReference type="ARBA" id="ARBA00022692"/>
    </source>
</evidence>
<keyword evidence="3 7" id="KW-0997">Cell inner membrane</keyword>
<dbReference type="OrthoDB" id="9790209at2"/>
<feature type="transmembrane region" description="Helical" evidence="7">
    <location>
        <begin position="7"/>
        <end position="36"/>
    </location>
</feature>
<dbReference type="Proteomes" id="UP000242763">
    <property type="component" value="Unassembled WGS sequence"/>
</dbReference>
<feature type="transmembrane region" description="Helical" evidence="7">
    <location>
        <begin position="48"/>
        <end position="70"/>
    </location>
</feature>
<keyword evidence="2" id="KW-1003">Cell membrane</keyword>
<comment type="subcellular location">
    <subcellularLocation>
        <location evidence="1 7">Cell inner membrane</location>
        <topology evidence="1 7">Multi-pass membrane protein</topology>
    </subcellularLocation>
</comment>
<gene>
    <name evidence="9" type="ORF">SAMN03080618_03406</name>
</gene>
<feature type="transmembrane region" description="Helical" evidence="7">
    <location>
        <begin position="316"/>
        <end position="347"/>
    </location>
</feature>
<feature type="transmembrane region" description="Helical" evidence="7">
    <location>
        <begin position="274"/>
        <end position="296"/>
    </location>
</feature>
<evidence type="ECO:0000259" key="8">
    <source>
        <dbReference type="Pfam" id="PF06808"/>
    </source>
</evidence>
<comment type="caution">
    <text evidence="7">Lacks conserved residue(s) required for the propagation of feature annotation.</text>
</comment>
<reference evidence="10" key="1">
    <citation type="submission" date="2016-10" db="EMBL/GenBank/DDBJ databases">
        <authorList>
            <person name="Varghese N."/>
            <person name="Submissions S."/>
        </authorList>
    </citation>
    <scope>NUCLEOTIDE SEQUENCE [LARGE SCALE GENOMIC DNA]</scope>
    <source>
        <strain evidence="10">DSM 21857</strain>
    </source>
</reference>
<dbReference type="Pfam" id="PF06808">
    <property type="entry name" value="DctM"/>
    <property type="match status" value="1"/>
</dbReference>
<name>A0A1I3SP30_9HYPH</name>
<proteinExistence type="inferred from homology"/>
<keyword evidence="4 7" id="KW-0812">Transmembrane</keyword>
<dbReference type="GO" id="GO:0005886">
    <property type="term" value="C:plasma membrane"/>
    <property type="evidence" value="ECO:0007669"/>
    <property type="project" value="UniProtKB-SubCell"/>
</dbReference>
<dbReference type="EMBL" id="FORF01000032">
    <property type="protein sequence ID" value="SFJ59361.1"/>
    <property type="molecule type" value="Genomic_DNA"/>
</dbReference>
<evidence type="ECO:0000256" key="7">
    <source>
        <dbReference type="RuleBase" id="RU369079"/>
    </source>
</evidence>
<feature type="transmembrane region" description="Helical" evidence="7">
    <location>
        <begin position="215"/>
        <end position="237"/>
    </location>
</feature>
<feature type="domain" description="TRAP C4-dicarboxylate transport system permease DctM subunit" evidence="8">
    <location>
        <begin position="10"/>
        <end position="418"/>
    </location>
</feature>
<evidence type="ECO:0000256" key="6">
    <source>
        <dbReference type="ARBA" id="ARBA00023136"/>
    </source>
</evidence>
<feature type="transmembrane region" description="Helical" evidence="7">
    <location>
        <begin position="171"/>
        <end position="194"/>
    </location>
</feature>
<dbReference type="STRING" id="1121003.SAMN03080618_03406"/>
<dbReference type="AlphaFoldDB" id="A0A1I3SP30"/>
<dbReference type="RefSeq" id="WP_091524835.1">
    <property type="nucleotide sequence ID" value="NZ_FORF01000032.1"/>
</dbReference>
<feature type="transmembrane region" description="Helical" evidence="7">
    <location>
        <begin position="359"/>
        <end position="384"/>
    </location>
</feature>
<feature type="transmembrane region" description="Helical" evidence="7">
    <location>
        <begin position="396"/>
        <end position="423"/>
    </location>
</feature>
<evidence type="ECO:0000256" key="1">
    <source>
        <dbReference type="ARBA" id="ARBA00004429"/>
    </source>
</evidence>
<dbReference type="GO" id="GO:0022857">
    <property type="term" value="F:transmembrane transporter activity"/>
    <property type="evidence" value="ECO:0007669"/>
    <property type="project" value="UniProtKB-UniRule"/>
</dbReference>
<evidence type="ECO:0000256" key="3">
    <source>
        <dbReference type="ARBA" id="ARBA00022519"/>
    </source>
</evidence>
<dbReference type="PANTHER" id="PTHR33362">
    <property type="entry name" value="SIALIC ACID TRAP TRANSPORTER PERMEASE PROTEIN SIAT-RELATED"/>
    <property type="match status" value="1"/>
</dbReference>
<dbReference type="PIRSF" id="PIRSF006066">
    <property type="entry name" value="HI0050"/>
    <property type="match status" value="1"/>
</dbReference>
<evidence type="ECO:0000313" key="10">
    <source>
        <dbReference type="Proteomes" id="UP000242763"/>
    </source>
</evidence>
<keyword evidence="7" id="KW-0813">Transport</keyword>
<dbReference type="InterPro" id="IPR010656">
    <property type="entry name" value="DctM"/>
</dbReference>
<feature type="transmembrane region" description="Helical" evidence="7">
    <location>
        <begin position="138"/>
        <end position="165"/>
    </location>
</feature>
<feature type="transmembrane region" description="Helical" evidence="7">
    <location>
        <begin position="243"/>
        <end position="262"/>
    </location>
</feature>
<keyword evidence="6 7" id="KW-0472">Membrane</keyword>
<comment type="similarity">
    <text evidence="7">Belongs to the TRAP transporter large permease family.</text>
</comment>
<accession>A0A1I3SP30</accession>
<evidence type="ECO:0000313" key="9">
    <source>
        <dbReference type="EMBL" id="SFJ59361.1"/>
    </source>
</evidence>
<comment type="subunit">
    <text evidence="7">The complex comprises the extracytoplasmic solute receptor protein and the two transmembrane proteins.</text>
</comment>
<sequence length="430" mass="45140">MTIGLTVLFTTFIVASLLRLPIALAMFLSGALYFVVTGQDPGLLADSVMGQMTGIYVLVAIPMFVLAANIMNDSGISERLWGAANALVGRRRGGTGHVSVVVSIIFSSMTGSAVTEAAGPGVIAVKMMNQIGGYPRHLAVAVAAAASVIAPVIPPSIPLVIYAMLSGASVGTLFLAGIVPGLLMALVIMAVVAFNARRLDLPVGLGVPKGEGGQMLRRSFLPLTLPVVLLGGIWSGIFSPTESAAVASLWGIILGVVIMRTLRVWQLPKAFDVSLQQMSAVMLLIASAFVVNYAIANEGLGIALVHWVEAMELSPLGFMLVVNGLLLVLGCFLDGSVILLVVIPLLLPSVKALGIDLNYFGVIVIINFMIGLITPPYGLVLFVLSSLTGAPLQKVFASILPFVFALIALLLLMVLVPDIILFLPHMFGFR</sequence>
<dbReference type="NCBIfam" id="TIGR00786">
    <property type="entry name" value="dctM"/>
    <property type="match status" value="1"/>
</dbReference>
<evidence type="ECO:0000256" key="5">
    <source>
        <dbReference type="ARBA" id="ARBA00022989"/>
    </source>
</evidence>
<organism evidence="9 10">
    <name type="scientific">Aquamicrobium aerolatum DSM 21857</name>
    <dbReference type="NCBI Taxonomy" id="1121003"/>
    <lineage>
        <taxon>Bacteria</taxon>
        <taxon>Pseudomonadati</taxon>
        <taxon>Pseudomonadota</taxon>
        <taxon>Alphaproteobacteria</taxon>
        <taxon>Hyphomicrobiales</taxon>
        <taxon>Phyllobacteriaceae</taxon>
        <taxon>Aerobium</taxon>
    </lineage>
</organism>
<evidence type="ECO:0000256" key="2">
    <source>
        <dbReference type="ARBA" id="ARBA00022475"/>
    </source>
</evidence>
<protein>
    <recommendedName>
        <fullName evidence="7">TRAP transporter large permease protein</fullName>
    </recommendedName>
</protein>
<comment type="function">
    <text evidence="7">Part of the tripartite ATP-independent periplasmic (TRAP) transport system.</text>
</comment>